<protein>
    <submittedName>
        <fullName evidence="1">Uncharacterized protein</fullName>
    </submittedName>
</protein>
<evidence type="ECO:0000313" key="2">
    <source>
        <dbReference type="Proteomes" id="UP001620520"/>
    </source>
</evidence>
<evidence type="ECO:0000313" key="1">
    <source>
        <dbReference type="EMBL" id="MFK4641366.1"/>
    </source>
</evidence>
<name>A0ABW8NCQ0_9MICC</name>
<keyword evidence="2" id="KW-1185">Reference proteome</keyword>
<dbReference type="EMBL" id="JBIYEW010000003">
    <property type="protein sequence ID" value="MFK4641366.1"/>
    <property type="molecule type" value="Genomic_DNA"/>
</dbReference>
<accession>A0ABW8NCQ0</accession>
<proteinExistence type="predicted"/>
<sequence>MRPITDAERQVLDLFLSVEFEGVGAFKEQAMHILGVEPDCICGCPSIKFHIDRSKAPATPAYRLLPTELEELSRPAGIPSSVLCLLDKDGYLASLECVYYDDVVTEWPARDRCAVILRGIGGNLTSVSLPSGVLVRPHDDEDPWASFSEEGLGFRATTHKGWAETYSAKGELVSRLMESKR</sequence>
<dbReference type="RefSeq" id="WP_404595647.1">
    <property type="nucleotide sequence ID" value="NZ_JBIYEW010000003.1"/>
</dbReference>
<comment type="caution">
    <text evidence="1">The sequence shown here is derived from an EMBL/GenBank/DDBJ whole genome shotgun (WGS) entry which is preliminary data.</text>
</comment>
<dbReference type="Proteomes" id="UP001620520">
    <property type="component" value="Unassembled WGS sequence"/>
</dbReference>
<reference evidence="1 2" key="1">
    <citation type="submission" date="2024-10" db="EMBL/GenBank/DDBJ databases">
        <title>Novel secondary metabolite-producing bacteria for plant disease control.</title>
        <authorList>
            <person name="Chevrette M."/>
        </authorList>
    </citation>
    <scope>NUCLEOTIDE SEQUENCE [LARGE SCALE GENOMIC DNA]</scope>
    <source>
        <strain evidence="1 2">J30 TE3557</strain>
    </source>
</reference>
<organism evidence="1 2">
    <name type="scientific">Paenarthrobacter histidinolovorans</name>
    <dbReference type="NCBI Taxonomy" id="43664"/>
    <lineage>
        <taxon>Bacteria</taxon>
        <taxon>Bacillati</taxon>
        <taxon>Actinomycetota</taxon>
        <taxon>Actinomycetes</taxon>
        <taxon>Micrococcales</taxon>
        <taxon>Micrococcaceae</taxon>
        <taxon>Paenarthrobacter</taxon>
    </lineage>
</organism>
<gene>
    <name evidence="1" type="ORF">ABIA52_004255</name>
</gene>